<evidence type="ECO:0000259" key="3">
    <source>
        <dbReference type="PROSITE" id="PS50048"/>
    </source>
</evidence>
<protein>
    <submittedName>
        <fullName evidence="4">LAME_0C00232g1_1</fullName>
    </submittedName>
</protein>
<dbReference type="GO" id="GO:0000981">
    <property type="term" value="F:DNA-binding transcription factor activity, RNA polymerase II-specific"/>
    <property type="evidence" value="ECO:0007669"/>
    <property type="project" value="InterPro"/>
</dbReference>
<organism evidence="4 5">
    <name type="scientific">Lachancea meyersii CBS 8951</name>
    <dbReference type="NCBI Taxonomy" id="1266667"/>
    <lineage>
        <taxon>Eukaryota</taxon>
        <taxon>Fungi</taxon>
        <taxon>Dikarya</taxon>
        <taxon>Ascomycota</taxon>
        <taxon>Saccharomycotina</taxon>
        <taxon>Saccharomycetes</taxon>
        <taxon>Saccharomycetales</taxon>
        <taxon>Saccharomycetaceae</taxon>
        <taxon>Lachancea</taxon>
    </lineage>
</organism>
<dbReference type="InterPro" id="IPR036864">
    <property type="entry name" value="Zn2-C6_fun-type_DNA-bd_sf"/>
</dbReference>
<evidence type="ECO:0000313" key="4">
    <source>
        <dbReference type="EMBL" id="SCU82226.1"/>
    </source>
</evidence>
<dbReference type="OrthoDB" id="5069333at2759"/>
<keyword evidence="5" id="KW-1185">Reference proteome</keyword>
<feature type="domain" description="Zn(2)-C6 fungal-type" evidence="3">
    <location>
        <begin position="14"/>
        <end position="44"/>
    </location>
</feature>
<evidence type="ECO:0000313" key="5">
    <source>
        <dbReference type="Proteomes" id="UP000191144"/>
    </source>
</evidence>
<dbReference type="Gene3D" id="4.10.240.10">
    <property type="entry name" value="Zn(2)-C6 fungal-type DNA-binding domain"/>
    <property type="match status" value="1"/>
</dbReference>
<dbReference type="AlphaFoldDB" id="A0A1G4IZ32"/>
<dbReference type="Proteomes" id="UP000191144">
    <property type="component" value="Chromosome C"/>
</dbReference>
<sequence length="576" mass="66174">MDKRQITRNRPVKACVICFNGKRKCTREKPVCSRCDRLGFKCVYLAKLKTSPRNSFSSADSEELKDSTLHFLDENRRNEENNNFRIITSRSGELSVLVPKSLFPFYDLASIVSYLIKKKTDDDSETCIFDFSQLVTSRLGIEDLRSKMPDENLGNYLITHFMDSIFPLVPIIDEMNLIIKWKLFLREPSSFEDLNAMITFFAVFFSSSFSLHLDELYQCRNNEAPNSDSRFLELASEYFECVENIKVLLLTNYNPSIPAISSLAMMYYVASLNCNELAVQVSTLLRYSQMAGLHRKASQLSETPLKEVVYAFVVFLDSIVTCYTGLPTQADLTSNEIYEGTENLPSDPSTLAAIARFRAARLCADIKTKLSGVELLSQDDVEEKRRAFEKAEQEIYLINERLSKLSASFQSDQAWSYNESWLFLRRAGRMLAYLSSNAQGKWKKMSSESIFNNRDLIIQSLLLVNESFLKISCALQQGTKSLWFLRNTYPFEPIVIVLSHLKRYPNACVNFMGLKETVYYTKSSKIDYYSGDLRVVLVEKCFQVLYEIECLWPPKVQNTFKEVSALKSKLITKKAR</sequence>
<dbReference type="CDD" id="cd00067">
    <property type="entry name" value="GAL4"/>
    <property type="match status" value="1"/>
</dbReference>
<dbReference type="InterPro" id="IPR050613">
    <property type="entry name" value="Sec_Metabolite_Reg"/>
</dbReference>
<dbReference type="CDD" id="cd12148">
    <property type="entry name" value="fungal_TF_MHR"/>
    <property type="match status" value="1"/>
</dbReference>
<dbReference type="SMART" id="SM00066">
    <property type="entry name" value="GAL4"/>
    <property type="match status" value="1"/>
</dbReference>
<evidence type="ECO:0000256" key="2">
    <source>
        <dbReference type="ARBA" id="ARBA00023242"/>
    </source>
</evidence>
<dbReference type="EMBL" id="LT598479">
    <property type="protein sequence ID" value="SCU82226.1"/>
    <property type="molecule type" value="Genomic_DNA"/>
</dbReference>
<dbReference type="InterPro" id="IPR001138">
    <property type="entry name" value="Zn2Cys6_DnaBD"/>
</dbReference>
<dbReference type="SUPFAM" id="SSF57701">
    <property type="entry name" value="Zn2/Cys6 DNA-binding domain"/>
    <property type="match status" value="1"/>
</dbReference>
<proteinExistence type="predicted"/>
<dbReference type="PROSITE" id="PS50048">
    <property type="entry name" value="ZN2_CY6_FUNGAL_2"/>
    <property type="match status" value="1"/>
</dbReference>
<comment type="subcellular location">
    <subcellularLocation>
        <location evidence="1">Nucleus</location>
    </subcellularLocation>
</comment>
<reference evidence="5" key="1">
    <citation type="submission" date="2016-03" db="EMBL/GenBank/DDBJ databases">
        <authorList>
            <person name="Devillers Hugo."/>
        </authorList>
    </citation>
    <scope>NUCLEOTIDE SEQUENCE [LARGE SCALE GENOMIC DNA]</scope>
</reference>
<dbReference type="Pfam" id="PF00172">
    <property type="entry name" value="Zn_clus"/>
    <property type="match status" value="1"/>
</dbReference>
<keyword evidence="2" id="KW-0539">Nucleus</keyword>
<accession>A0A1G4IZ32</accession>
<gene>
    <name evidence="4" type="ORF">LAME_0C00232G</name>
</gene>
<dbReference type="GO" id="GO:0008270">
    <property type="term" value="F:zinc ion binding"/>
    <property type="evidence" value="ECO:0007669"/>
    <property type="project" value="InterPro"/>
</dbReference>
<name>A0A1G4IZ32_9SACH</name>
<dbReference type="GO" id="GO:0005634">
    <property type="term" value="C:nucleus"/>
    <property type="evidence" value="ECO:0007669"/>
    <property type="project" value="UniProtKB-SubCell"/>
</dbReference>
<evidence type="ECO:0000256" key="1">
    <source>
        <dbReference type="ARBA" id="ARBA00004123"/>
    </source>
</evidence>
<dbReference type="PANTHER" id="PTHR31001">
    <property type="entry name" value="UNCHARACTERIZED TRANSCRIPTIONAL REGULATORY PROTEIN"/>
    <property type="match status" value="1"/>
</dbReference>